<dbReference type="NCBIfam" id="TIGR02669">
    <property type="entry name" value="SpoIID_LytB"/>
    <property type="match status" value="1"/>
</dbReference>
<comment type="caution">
    <text evidence="4">The sequence shown here is derived from an EMBL/GenBank/DDBJ whole genome shotgun (WGS) entry which is preliminary data.</text>
</comment>
<dbReference type="PANTHER" id="PTHR30404">
    <property type="entry name" value="N-ACETYLMURAMOYL-L-ALANINE AMIDASE"/>
    <property type="match status" value="1"/>
</dbReference>
<dbReference type="InterPro" id="IPR002508">
    <property type="entry name" value="MurNAc-LAA_cat"/>
</dbReference>
<dbReference type="SUPFAM" id="SSF53187">
    <property type="entry name" value="Zn-dependent exopeptidases"/>
    <property type="match status" value="1"/>
</dbReference>
<evidence type="ECO:0000313" key="5">
    <source>
        <dbReference type="Proteomes" id="UP000013378"/>
    </source>
</evidence>
<feature type="domain" description="MurNAc-LAA" evidence="3">
    <location>
        <begin position="362"/>
        <end position="472"/>
    </location>
</feature>
<proteinExistence type="predicted"/>
<dbReference type="Pfam" id="PF01520">
    <property type="entry name" value="Amidase_3"/>
    <property type="match status" value="1"/>
</dbReference>
<dbReference type="STRING" id="1304284.L21TH_0247"/>
<keyword evidence="5" id="KW-1185">Reference proteome</keyword>
<feature type="coiled-coil region" evidence="2">
    <location>
        <begin position="93"/>
        <end position="124"/>
    </location>
</feature>
<dbReference type="NCBIfam" id="TIGR02870">
    <property type="entry name" value="spore_II_D"/>
    <property type="match status" value="1"/>
</dbReference>
<evidence type="ECO:0000313" key="4">
    <source>
        <dbReference type="EMBL" id="EOD01706.1"/>
    </source>
</evidence>
<evidence type="ECO:0000259" key="3">
    <source>
        <dbReference type="SMART" id="SM00646"/>
    </source>
</evidence>
<dbReference type="GO" id="GO:0030288">
    <property type="term" value="C:outer membrane-bounded periplasmic space"/>
    <property type="evidence" value="ECO:0007669"/>
    <property type="project" value="TreeGrafter"/>
</dbReference>
<name>R1CSS3_9FIRM</name>
<keyword evidence="1 4" id="KW-0378">Hydrolase</keyword>
<dbReference type="GO" id="GO:0009253">
    <property type="term" value="P:peptidoglycan catabolic process"/>
    <property type="evidence" value="ECO:0007669"/>
    <property type="project" value="InterPro"/>
</dbReference>
<protein>
    <submittedName>
        <fullName evidence="4">N-acetylmuramoyl-L-alanine amidase</fullName>
        <ecNumber evidence="4">3.5.1.28</ecNumber>
    </submittedName>
</protein>
<dbReference type="SMART" id="SM00646">
    <property type="entry name" value="Ami_3"/>
    <property type="match status" value="1"/>
</dbReference>
<sequence length="477" mass="54163">MFGNNSLVNIKVFAHKENKIMTKSIENLLKMIVPAQVPLSFHIELIKVQAIIARTQLVRQCRAFGGPGCSKYKDCDICDEGHCIDIVDDSYLRQTWKDNYNEYMEKLNRAIKETEGLIITINNKPIDPKFHDTCGGSTENSEDVLGNRVVYLRKVLCNYCSNSPNWDGHKDFTLKDIEERLNINFPKLKPSLKTEIKGFVEGIEKDESGRVREIKIGGKKLKGKDVMELLGLDSTKFSVTPATIRFNTRGKGHGLGLCQYGGNQMAIEGYSYDDIINYYYTGVEIKKYEIPCINKPLSGKILMIDPGHGGEKSQDFVGPTGLREKDVVLNVSKKLKNRLEQLGAHVYLTREEDEYMSLSERVKLANKIRPNFFISIHLNSFSNPSIHGCEIYYYRNDKDSEALGKAIMGSLVNNLSIVNRGVKVADFFLLRQIGVSSLRIELDYITNPEIEEKLKDSEYINRVAESISEGIVTYYKY</sequence>
<dbReference type="RefSeq" id="WP_006307029.1">
    <property type="nucleotide sequence ID" value="NZ_ARZA01000039.1"/>
</dbReference>
<dbReference type="eggNOG" id="COG2385">
    <property type="taxonomic scope" value="Bacteria"/>
</dbReference>
<dbReference type="eggNOG" id="COG0860">
    <property type="taxonomic scope" value="Bacteria"/>
</dbReference>
<dbReference type="InterPro" id="IPR050695">
    <property type="entry name" value="N-acetylmuramoyl_amidase_3"/>
</dbReference>
<dbReference type="GO" id="GO:0008745">
    <property type="term" value="F:N-acetylmuramoyl-L-alanine amidase activity"/>
    <property type="evidence" value="ECO:0007669"/>
    <property type="project" value="UniProtKB-EC"/>
</dbReference>
<dbReference type="CDD" id="cd02696">
    <property type="entry name" value="MurNAc-LAA"/>
    <property type="match status" value="1"/>
</dbReference>
<reference evidence="4 5" key="1">
    <citation type="journal article" date="2015" name="Geomicrobiol. J.">
        <title>Caldisalinibacter kiritimatiensis gen. nov., sp. nov., a moderately thermohalophilic thiosulfate-reducing bacterium from a hypersaline microbial mat.</title>
        <authorList>
            <person name="Ben Hania W."/>
            <person name="Joseph M."/>
            <person name="Fiebig A."/>
            <person name="Bunk B."/>
            <person name="Klenk H.-P."/>
            <person name="Fardeau M.-L."/>
            <person name="Spring S."/>
        </authorList>
    </citation>
    <scope>NUCLEOTIDE SEQUENCE [LARGE SCALE GENOMIC DNA]</scope>
    <source>
        <strain evidence="4 5">L21-TH-D2</strain>
    </source>
</reference>
<dbReference type="InterPro" id="IPR013486">
    <property type="entry name" value="SpoIID/LytB"/>
</dbReference>
<organism evidence="4 5">
    <name type="scientific">Caldisalinibacter kiritimatiensis</name>
    <dbReference type="NCBI Taxonomy" id="1304284"/>
    <lineage>
        <taxon>Bacteria</taxon>
        <taxon>Bacillati</taxon>
        <taxon>Bacillota</taxon>
        <taxon>Tissierellia</taxon>
        <taxon>Tissierellales</taxon>
        <taxon>Thermohalobacteraceae</taxon>
        <taxon>Caldisalinibacter</taxon>
    </lineage>
</organism>
<keyword evidence="2" id="KW-0175">Coiled coil</keyword>
<dbReference type="OrthoDB" id="9794671at2"/>
<dbReference type="EMBL" id="ARZA01000039">
    <property type="protein sequence ID" value="EOD01706.1"/>
    <property type="molecule type" value="Genomic_DNA"/>
</dbReference>
<dbReference type="Pfam" id="PF08486">
    <property type="entry name" value="SpoIID"/>
    <property type="match status" value="1"/>
</dbReference>
<dbReference type="GO" id="GO:0030435">
    <property type="term" value="P:sporulation resulting in formation of a cellular spore"/>
    <property type="evidence" value="ECO:0007669"/>
    <property type="project" value="InterPro"/>
</dbReference>
<accession>R1CSS3</accession>
<dbReference type="InterPro" id="IPR014225">
    <property type="entry name" value="Spore_II_D_firmicutes"/>
</dbReference>
<dbReference type="InterPro" id="IPR013693">
    <property type="entry name" value="SpoIID/LytB_N"/>
</dbReference>
<dbReference type="AlphaFoldDB" id="R1CSS3"/>
<dbReference type="EC" id="3.5.1.28" evidence="4"/>
<dbReference type="Proteomes" id="UP000013378">
    <property type="component" value="Unassembled WGS sequence"/>
</dbReference>
<dbReference type="Gene3D" id="3.40.630.40">
    <property type="entry name" value="Zn-dependent exopeptidases"/>
    <property type="match status" value="1"/>
</dbReference>
<dbReference type="PANTHER" id="PTHR30404:SF0">
    <property type="entry name" value="N-ACETYLMURAMOYL-L-ALANINE AMIDASE AMIC"/>
    <property type="match status" value="1"/>
</dbReference>
<gene>
    <name evidence="4" type="ORF">L21TH_0247</name>
</gene>
<evidence type="ECO:0000256" key="1">
    <source>
        <dbReference type="ARBA" id="ARBA00022801"/>
    </source>
</evidence>
<evidence type="ECO:0000256" key="2">
    <source>
        <dbReference type="SAM" id="Coils"/>
    </source>
</evidence>